<dbReference type="PANTHER" id="PTHR30469">
    <property type="entry name" value="MULTIDRUG RESISTANCE PROTEIN MDTA"/>
    <property type="match status" value="1"/>
</dbReference>
<dbReference type="GO" id="GO:1990281">
    <property type="term" value="C:efflux pump complex"/>
    <property type="evidence" value="ECO:0007669"/>
    <property type="project" value="TreeGrafter"/>
</dbReference>
<proteinExistence type="inferred from homology"/>
<evidence type="ECO:0000313" key="4">
    <source>
        <dbReference type="Proteomes" id="UP000051085"/>
    </source>
</evidence>
<dbReference type="EMBL" id="AZGO01000053">
    <property type="protein sequence ID" value="KRM36222.1"/>
    <property type="molecule type" value="Genomic_DNA"/>
</dbReference>
<comment type="similarity">
    <text evidence="1">Belongs to the membrane fusion protein (MFP) (TC 8.A.1) family.</text>
</comment>
<dbReference type="SUPFAM" id="SSF111369">
    <property type="entry name" value="HlyD-like secretion proteins"/>
    <property type="match status" value="1"/>
</dbReference>
<organism evidence="3 4">
    <name type="scientific">Limosilactobacillus pontis DSM 8475</name>
    <dbReference type="NCBI Taxonomy" id="1423794"/>
    <lineage>
        <taxon>Bacteria</taxon>
        <taxon>Bacillati</taxon>
        <taxon>Bacillota</taxon>
        <taxon>Bacilli</taxon>
        <taxon>Lactobacillales</taxon>
        <taxon>Lactobacillaceae</taxon>
        <taxon>Limosilactobacillus</taxon>
    </lineage>
</organism>
<evidence type="ECO:0000313" key="3">
    <source>
        <dbReference type="EMBL" id="KRM36222.1"/>
    </source>
</evidence>
<dbReference type="Proteomes" id="UP000051085">
    <property type="component" value="Unassembled WGS sequence"/>
</dbReference>
<reference evidence="3 4" key="1">
    <citation type="journal article" date="2015" name="Genome Announc.">
        <title>Expanding the biotechnology potential of lactobacilli through comparative genomics of 213 strains and associated genera.</title>
        <authorList>
            <person name="Sun Z."/>
            <person name="Harris H.M."/>
            <person name="McCann A."/>
            <person name="Guo C."/>
            <person name="Argimon S."/>
            <person name="Zhang W."/>
            <person name="Yang X."/>
            <person name="Jeffery I.B."/>
            <person name="Cooney J.C."/>
            <person name="Kagawa T.F."/>
            <person name="Liu W."/>
            <person name="Song Y."/>
            <person name="Salvetti E."/>
            <person name="Wrobel A."/>
            <person name="Rasinkangas P."/>
            <person name="Parkhill J."/>
            <person name="Rea M.C."/>
            <person name="O'Sullivan O."/>
            <person name="Ritari J."/>
            <person name="Douillard F.P."/>
            <person name="Paul Ross R."/>
            <person name="Yang R."/>
            <person name="Briner A.E."/>
            <person name="Felis G.E."/>
            <person name="de Vos W.M."/>
            <person name="Barrangou R."/>
            <person name="Klaenhammer T.R."/>
            <person name="Caufield P.W."/>
            <person name="Cui Y."/>
            <person name="Zhang H."/>
            <person name="O'Toole P.W."/>
        </authorList>
    </citation>
    <scope>NUCLEOTIDE SEQUENCE [LARGE SCALE GENOMIC DNA]</scope>
    <source>
        <strain evidence="3 4">DSM 8475</strain>
    </source>
</reference>
<name>A0A922PUS5_9LACO</name>
<keyword evidence="2" id="KW-0175">Coiled coil</keyword>
<feature type="coiled-coil region" evidence="2">
    <location>
        <begin position="88"/>
        <end position="144"/>
    </location>
</feature>
<dbReference type="GO" id="GO:0015562">
    <property type="term" value="F:efflux transmembrane transporter activity"/>
    <property type="evidence" value="ECO:0007669"/>
    <property type="project" value="TreeGrafter"/>
</dbReference>
<dbReference type="NCBIfam" id="TIGR01730">
    <property type="entry name" value="RND_mfp"/>
    <property type="match status" value="1"/>
</dbReference>
<dbReference type="InterPro" id="IPR006143">
    <property type="entry name" value="RND_pump_MFP"/>
</dbReference>
<comment type="caution">
    <text evidence="3">The sequence shown here is derived from an EMBL/GenBank/DDBJ whole genome shotgun (WGS) entry which is preliminary data.</text>
</comment>
<evidence type="ECO:0008006" key="5">
    <source>
        <dbReference type="Google" id="ProtNLM"/>
    </source>
</evidence>
<protein>
    <recommendedName>
        <fullName evidence="5">RND family efflux transporter MFP subunit</fullName>
    </recommendedName>
</protein>
<accession>A0A922PUS5</accession>
<dbReference type="Gene3D" id="1.10.287.470">
    <property type="entry name" value="Helix hairpin bin"/>
    <property type="match status" value="1"/>
</dbReference>
<evidence type="ECO:0000256" key="1">
    <source>
        <dbReference type="ARBA" id="ARBA00009477"/>
    </source>
</evidence>
<dbReference type="Gene3D" id="2.40.50.100">
    <property type="match status" value="1"/>
</dbReference>
<sequence length="325" mass="35164">MIVVGVVHAMTGKKNVLPKYHTMRVTRQADFALTGKVEPTQTQVLSLPAGKLQNLNVKNGDHVAQGETILTTHDQDSQDSAVELQGDLTKSQQQVRSQQQTINNLQQQLNGADPEVADDLQSQLTEAKSAYADAQASVSAAQNKLNTTNGRINQNLTAPYAGYVTIDQSKQGAPVVTLYSDSLQFTGQVSEYDYAKLHNGTDLHVKALATNRTETTPVTYLAKVPTRNSGNNTKYEVNANLNAGKFMAGQTARAFIAQDGIRIPKSAVRHGHVFVVENGRARAVNVSGHAINSYYVVTDGVDTGDRIVTNPGHQLKNNAKVDQDD</sequence>
<evidence type="ECO:0000256" key="2">
    <source>
        <dbReference type="SAM" id="Coils"/>
    </source>
</evidence>
<dbReference type="AlphaFoldDB" id="A0A922PUS5"/>
<dbReference type="Gene3D" id="2.40.420.20">
    <property type="match status" value="1"/>
</dbReference>
<gene>
    <name evidence="3" type="ORF">FD34_GL000229</name>
</gene>